<reference evidence="18" key="3">
    <citation type="submission" date="2015-06" db="UniProtKB">
        <authorList>
            <consortium name="EnsemblMetazoa"/>
        </authorList>
    </citation>
    <scope>IDENTIFICATION</scope>
</reference>
<evidence type="ECO:0000313" key="18">
    <source>
        <dbReference type="EnsemblMetazoa" id="CapteP221670"/>
    </source>
</evidence>
<evidence type="ECO:0000256" key="8">
    <source>
        <dbReference type="ARBA" id="ARBA00022679"/>
    </source>
</evidence>
<keyword evidence="8" id="KW-0808">Transferase</keyword>
<evidence type="ECO:0000256" key="13">
    <source>
        <dbReference type="ARBA" id="ARBA00023136"/>
    </source>
</evidence>
<evidence type="ECO:0000256" key="3">
    <source>
        <dbReference type="ARBA" id="ARBA00004991"/>
    </source>
</evidence>
<evidence type="ECO:0000256" key="4">
    <source>
        <dbReference type="ARBA" id="ARBA00006739"/>
    </source>
</evidence>
<evidence type="ECO:0000313" key="19">
    <source>
        <dbReference type="Proteomes" id="UP000014760"/>
    </source>
</evidence>
<evidence type="ECO:0000256" key="16">
    <source>
        <dbReference type="SAM" id="Phobius"/>
    </source>
</evidence>
<comment type="pathway">
    <text evidence="2">Lipid metabolism; sphingolipid metabolism.</text>
</comment>
<keyword evidence="9 16" id="KW-0812">Transmembrane</keyword>
<reference evidence="19" key="1">
    <citation type="submission" date="2012-12" db="EMBL/GenBank/DDBJ databases">
        <authorList>
            <person name="Hellsten U."/>
            <person name="Grimwood J."/>
            <person name="Chapman J.A."/>
            <person name="Shapiro H."/>
            <person name="Aerts A."/>
            <person name="Otillar R.P."/>
            <person name="Terry A.Y."/>
            <person name="Boore J.L."/>
            <person name="Simakov O."/>
            <person name="Marletaz F."/>
            <person name="Cho S.-J."/>
            <person name="Edsinger-Gonzales E."/>
            <person name="Havlak P."/>
            <person name="Kuo D.-H."/>
            <person name="Larsson T."/>
            <person name="Lv J."/>
            <person name="Arendt D."/>
            <person name="Savage R."/>
            <person name="Osoegawa K."/>
            <person name="de Jong P."/>
            <person name="Lindberg D.R."/>
            <person name="Seaver E.C."/>
            <person name="Weisblat D.A."/>
            <person name="Putnam N.H."/>
            <person name="Grigoriev I.V."/>
            <person name="Rokhsar D.S."/>
        </authorList>
    </citation>
    <scope>NUCLEOTIDE SEQUENCE</scope>
    <source>
        <strain evidence="19">I ESC-2004</strain>
    </source>
</reference>
<reference evidence="17 19" key="2">
    <citation type="journal article" date="2013" name="Nature">
        <title>Insights into bilaterian evolution from three spiralian genomes.</title>
        <authorList>
            <person name="Simakov O."/>
            <person name="Marletaz F."/>
            <person name="Cho S.J."/>
            <person name="Edsinger-Gonzales E."/>
            <person name="Havlak P."/>
            <person name="Hellsten U."/>
            <person name="Kuo D.H."/>
            <person name="Larsson T."/>
            <person name="Lv J."/>
            <person name="Arendt D."/>
            <person name="Savage R."/>
            <person name="Osoegawa K."/>
            <person name="de Jong P."/>
            <person name="Grimwood J."/>
            <person name="Chapman J.A."/>
            <person name="Shapiro H."/>
            <person name="Aerts A."/>
            <person name="Otillar R.P."/>
            <person name="Terry A.Y."/>
            <person name="Boore J.L."/>
            <person name="Grigoriev I.V."/>
            <person name="Lindberg D.R."/>
            <person name="Seaver E.C."/>
            <person name="Weisblat D.A."/>
            <person name="Putnam N.H."/>
            <person name="Rokhsar D.S."/>
        </authorList>
    </citation>
    <scope>NUCLEOTIDE SEQUENCE</scope>
    <source>
        <strain evidence="17 19">I ESC-2004</strain>
    </source>
</reference>
<dbReference type="SUPFAM" id="SSF53448">
    <property type="entry name" value="Nucleotide-diphospho-sugar transferases"/>
    <property type="match status" value="1"/>
</dbReference>
<name>R7TDN3_CAPTE</name>
<dbReference type="EMBL" id="KB310327">
    <property type="protein sequence ID" value="ELT91838.1"/>
    <property type="molecule type" value="Genomic_DNA"/>
</dbReference>
<dbReference type="UniPathway" id="UPA00222"/>
<dbReference type="Pfam" id="PF13506">
    <property type="entry name" value="Glyco_transf_21"/>
    <property type="match status" value="1"/>
</dbReference>
<evidence type="ECO:0000256" key="10">
    <source>
        <dbReference type="ARBA" id="ARBA00022989"/>
    </source>
</evidence>
<dbReference type="CDD" id="cd02520">
    <property type="entry name" value="Glucosylceramide_synthase"/>
    <property type="match status" value="1"/>
</dbReference>
<evidence type="ECO:0000256" key="1">
    <source>
        <dbReference type="ARBA" id="ARBA00004653"/>
    </source>
</evidence>
<comment type="similarity">
    <text evidence="4">Belongs to the glycosyltransferase 2 family.</text>
</comment>
<dbReference type="HOGENOM" id="CLU_030898_1_0_1"/>
<protein>
    <recommendedName>
        <fullName evidence="5">ceramide glucosyltransferase</fullName>
        <ecNumber evidence="5">2.4.1.80</ecNumber>
    </recommendedName>
</protein>
<keyword evidence="11" id="KW-0333">Golgi apparatus</keyword>
<accession>R7TDN3</accession>
<keyword evidence="6" id="KW-0444">Lipid biosynthesis</keyword>
<keyword evidence="19" id="KW-1185">Reference proteome</keyword>
<dbReference type="EMBL" id="AMQN01013600">
    <property type="status" value="NOT_ANNOTATED_CDS"/>
    <property type="molecule type" value="Genomic_DNA"/>
</dbReference>
<dbReference type="PANTHER" id="PTHR12726:SF0">
    <property type="entry name" value="CERAMIDE GLUCOSYLTRANSFERASE"/>
    <property type="match status" value="1"/>
</dbReference>
<evidence type="ECO:0000256" key="12">
    <source>
        <dbReference type="ARBA" id="ARBA00023098"/>
    </source>
</evidence>
<keyword evidence="13 16" id="KW-0472">Membrane</keyword>
<comment type="subcellular location">
    <subcellularLocation>
        <location evidence="1">Golgi apparatus membrane</location>
        <topology evidence="1">Multi-pass membrane protein</topology>
    </subcellularLocation>
</comment>
<dbReference type="InterPro" id="IPR029044">
    <property type="entry name" value="Nucleotide-diphossugar_trans"/>
</dbReference>
<comment type="catalytic activity">
    <reaction evidence="15">
        <text>N-(9Z-octadecenoyl)-sphing-4-enine + UDP-alpha-D-xylose = beta-D-xylosyl-(1&lt;-&gt;1')-N-(9Z-octadecenoyl)-sphing-4-enine + UDP + H(+)</text>
        <dbReference type="Rhea" id="RHEA:70247"/>
        <dbReference type="ChEBI" id="CHEBI:15378"/>
        <dbReference type="ChEBI" id="CHEBI:57632"/>
        <dbReference type="ChEBI" id="CHEBI:58223"/>
        <dbReference type="ChEBI" id="CHEBI:77996"/>
        <dbReference type="ChEBI" id="CHEBI:189081"/>
    </reaction>
    <physiologicalReaction direction="left-to-right" evidence="15">
        <dbReference type="Rhea" id="RHEA:70248"/>
    </physiologicalReaction>
</comment>
<comment type="catalytic activity">
    <reaction evidence="14">
        <text>UDP-alpha-D-xylose + an N-acylsphing-4-enine = a beta-D-xylosyl-(1&lt;-&gt;1')-N-acylsphing-4-enine + UDP + H(+)</text>
        <dbReference type="Rhea" id="RHEA:70243"/>
        <dbReference type="ChEBI" id="CHEBI:15378"/>
        <dbReference type="ChEBI" id="CHEBI:52639"/>
        <dbReference type="ChEBI" id="CHEBI:57632"/>
        <dbReference type="ChEBI" id="CHEBI:58223"/>
        <dbReference type="ChEBI" id="CHEBI:189068"/>
    </reaction>
    <physiologicalReaction direction="left-to-right" evidence="14">
        <dbReference type="Rhea" id="RHEA:70244"/>
    </physiologicalReaction>
</comment>
<dbReference type="STRING" id="283909.R7TDN3"/>
<dbReference type="GO" id="GO:0006679">
    <property type="term" value="P:glucosylceramide biosynthetic process"/>
    <property type="evidence" value="ECO:0007669"/>
    <property type="project" value="TreeGrafter"/>
</dbReference>
<evidence type="ECO:0000256" key="11">
    <source>
        <dbReference type="ARBA" id="ARBA00023034"/>
    </source>
</evidence>
<evidence type="ECO:0000256" key="5">
    <source>
        <dbReference type="ARBA" id="ARBA00012699"/>
    </source>
</evidence>
<evidence type="ECO:0000256" key="2">
    <source>
        <dbReference type="ARBA" id="ARBA00004760"/>
    </source>
</evidence>
<gene>
    <name evidence="17" type="ORF">CAPTEDRAFT_221670</name>
</gene>
<dbReference type="GO" id="GO:0008120">
    <property type="term" value="F:ceramide glucosyltransferase activity"/>
    <property type="evidence" value="ECO:0007669"/>
    <property type="project" value="UniProtKB-EC"/>
</dbReference>
<dbReference type="PANTHER" id="PTHR12726">
    <property type="entry name" value="CERAMIDE GLUCOSYLTRANSFERASE"/>
    <property type="match status" value="1"/>
</dbReference>
<dbReference type="FunFam" id="3.90.550.10:FF:000041">
    <property type="entry name" value="UDP-glucose ceramide glucosyltransferase"/>
    <property type="match status" value="1"/>
</dbReference>
<dbReference type="EC" id="2.4.1.80" evidence="5"/>
<dbReference type="FunCoup" id="R7TDN3">
    <property type="interactions" value="567"/>
</dbReference>
<proteinExistence type="inferred from homology"/>
<evidence type="ECO:0000256" key="9">
    <source>
        <dbReference type="ARBA" id="ARBA00022692"/>
    </source>
</evidence>
<dbReference type="Gene3D" id="3.90.550.10">
    <property type="entry name" value="Spore Coat Polysaccharide Biosynthesis Protein SpsA, Chain A"/>
    <property type="match status" value="1"/>
</dbReference>
<feature type="transmembrane region" description="Helical" evidence="16">
    <location>
        <begin position="414"/>
        <end position="439"/>
    </location>
</feature>
<evidence type="ECO:0000256" key="15">
    <source>
        <dbReference type="ARBA" id="ARBA00048104"/>
    </source>
</evidence>
<keyword evidence="10 16" id="KW-1133">Transmembrane helix</keyword>
<dbReference type="InterPro" id="IPR025993">
    <property type="entry name" value="Ceramide_glucosylTrfase"/>
</dbReference>
<dbReference type="Proteomes" id="UP000014760">
    <property type="component" value="Unassembled WGS sequence"/>
</dbReference>
<dbReference type="EnsemblMetazoa" id="CapteT221670">
    <property type="protein sequence ID" value="CapteP221670"/>
    <property type="gene ID" value="CapteG221670"/>
</dbReference>
<keyword evidence="12" id="KW-0443">Lipid metabolism</keyword>
<dbReference type="GO" id="GO:0000139">
    <property type="term" value="C:Golgi membrane"/>
    <property type="evidence" value="ECO:0007669"/>
    <property type="project" value="UniProtKB-SubCell"/>
</dbReference>
<keyword evidence="7" id="KW-0328">Glycosyltransferase</keyword>
<evidence type="ECO:0000256" key="6">
    <source>
        <dbReference type="ARBA" id="ARBA00022516"/>
    </source>
</evidence>
<dbReference type="OrthoDB" id="1483400at2759"/>
<evidence type="ECO:0000256" key="7">
    <source>
        <dbReference type="ARBA" id="ARBA00022676"/>
    </source>
</evidence>
<comment type="pathway">
    <text evidence="3">Sphingolipid metabolism.</text>
</comment>
<dbReference type="OMA" id="IAMITTM"/>
<evidence type="ECO:0000313" key="17">
    <source>
        <dbReference type="EMBL" id="ELT91838.1"/>
    </source>
</evidence>
<organism evidence="17">
    <name type="scientific">Capitella teleta</name>
    <name type="common">Polychaete worm</name>
    <dbReference type="NCBI Taxonomy" id="283909"/>
    <lineage>
        <taxon>Eukaryota</taxon>
        <taxon>Metazoa</taxon>
        <taxon>Spiralia</taxon>
        <taxon>Lophotrochozoa</taxon>
        <taxon>Annelida</taxon>
        <taxon>Polychaeta</taxon>
        <taxon>Sedentaria</taxon>
        <taxon>Scolecida</taxon>
        <taxon>Capitellidae</taxon>
        <taxon>Capitella</taxon>
    </lineage>
</organism>
<feature type="transmembrane region" description="Helical" evidence="16">
    <location>
        <begin position="372"/>
        <end position="394"/>
    </location>
</feature>
<sequence length="501" mass="56908">MLPSLDCKSAALWPMDAAKCLLCAGEHLGSHLGSHLVAAAAAWAVISPPTTTSEMFAWWLSMDEVTWSYIVGSFAIVPWIFYAFTSYVFISSILYSRCRLHHLSDPYRLIEQLPGVSVIKPLMGVDPLLEENLESHFSLSYPKFELLLCVQDADDPALDVVERLCKKYPCTDCRLFIGGKDGIMNPMVHNMAPGYNAAKYDVIWVSTSRIKANTELLMDMVAKLQSPRVALVHQMPFTTDQVGLAAAVEKVYFGTNVARYYQAFHTMGVSCFTGMSYLLKKSELDTLNGLSWFGKFLAEDFFIAKFLHEKGFRHQVAAVPAQQNVASSSIAAYKDRMVRWMRLRLNMMPFVAGFLEPMNESIPLGIYASWSAWHFFGINPYLWFSCHWLVWFTLDYIQLKGVQNHSLPFGKLTFLVAWLIRESLVIFVYFEAVFGVRYIKWGKRTYRLSNFGESLEISTPSMYSHRFLVIVFEPSTHIISQKILGGDIYNFLNPVASLTVF</sequence>
<evidence type="ECO:0000256" key="14">
    <source>
        <dbReference type="ARBA" id="ARBA00047869"/>
    </source>
</evidence>
<feature type="transmembrane region" description="Helical" evidence="16">
    <location>
        <begin position="67"/>
        <end position="90"/>
    </location>
</feature>
<dbReference type="AlphaFoldDB" id="R7TDN3"/>